<evidence type="ECO:0000259" key="2">
    <source>
        <dbReference type="PROSITE" id="PS50887"/>
    </source>
</evidence>
<dbReference type="SUPFAM" id="SSF55073">
    <property type="entry name" value="Nucleotide cyclase"/>
    <property type="match status" value="1"/>
</dbReference>
<feature type="transmembrane region" description="Helical" evidence="1">
    <location>
        <begin position="55"/>
        <end position="75"/>
    </location>
</feature>
<keyword evidence="1" id="KW-1133">Transmembrane helix</keyword>
<dbReference type="Pfam" id="PF00990">
    <property type="entry name" value="GGDEF"/>
    <property type="match status" value="1"/>
</dbReference>
<reference evidence="3" key="1">
    <citation type="journal article" date="2023" name="Int. J. Syst. Evol. Microbiol.">
        <title>&lt;i&gt;Holtiella tumoricola&lt;/i&gt; gen. nov. sp. nov., isolated from a human clinical sample.</title>
        <authorList>
            <person name="Allen-Vercoe E."/>
            <person name="Daigneault M.C."/>
            <person name="Vancuren S.J."/>
            <person name="Cochrane K."/>
            <person name="O'Neal L.L."/>
            <person name="Sankaranarayanan K."/>
            <person name="Lawson P.A."/>
        </authorList>
    </citation>
    <scope>NUCLEOTIDE SEQUENCE</scope>
    <source>
        <strain evidence="3">CC70A</strain>
    </source>
</reference>
<keyword evidence="4" id="KW-1185">Reference proteome</keyword>
<accession>A0AA42DM50</accession>
<protein>
    <submittedName>
        <fullName evidence="3">GGDEF domain-containing protein</fullName>
    </submittedName>
</protein>
<evidence type="ECO:0000313" key="3">
    <source>
        <dbReference type="EMBL" id="MDA3731352.1"/>
    </source>
</evidence>
<dbReference type="RefSeq" id="WP_271011741.1">
    <property type="nucleotide sequence ID" value="NZ_JAQIFT010000033.1"/>
</dbReference>
<dbReference type="GO" id="GO:0052621">
    <property type="term" value="F:diguanylate cyclase activity"/>
    <property type="evidence" value="ECO:0007669"/>
    <property type="project" value="TreeGrafter"/>
</dbReference>
<dbReference type="InterPro" id="IPR000160">
    <property type="entry name" value="GGDEF_dom"/>
</dbReference>
<evidence type="ECO:0000256" key="1">
    <source>
        <dbReference type="SAM" id="Phobius"/>
    </source>
</evidence>
<dbReference type="Gene3D" id="3.30.70.270">
    <property type="match status" value="1"/>
</dbReference>
<dbReference type="AlphaFoldDB" id="A0AA42DM50"/>
<dbReference type="EMBL" id="JAQIFT010000033">
    <property type="protein sequence ID" value="MDA3731352.1"/>
    <property type="molecule type" value="Genomic_DNA"/>
</dbReference>
<comment type="caution">
    <text evidence="3">The sequence shown here is derived from an EMBL/GenBank/DDBJ whole genome shotgun (WGS) entry which is preliminary data.</text>
</comment>
<dbReference type="NCBIfam" id="TIGR00254">
    <property type="entry name" value="GGDEF"/>
    <property type="match status" value="1"/>
</dbReference>
<sequence>MKKIIDKNFYKNQINEYNFSAQKHLLLNLTVFLFLYCLLLNILEFFFTGEYHKKTISLLICLSILLILWLVHKIYSEIVLKYINVIAYLNILIILSGIQIYYHQQNYQASYIVYTCIMLSTGISVIGNTFKYASIIAPILIIDVIVNVVEFDGGMTYDLLIYVLENLIILLFCIIINRYFTLLKYKVFKKETEIIELCNTDPLTGLLNRRAAERYVQEYSKVDGLHCMIILDLDNFKLLNDILGHQKGDECLITVSKKIKETFRSTDCISRLGGDEFMIFMPQILNEECAIDKCEDLLKKLQIKYNYNNQEILISASIGITFCKKSCMNLYDKLYSEADSAMYMSKKNGKNCFLRYVSSGS</sequence>
<dbReference type="InterPro" id="IPR029787">
    <property type="entry name" value="Nucleotide_cyclase"/>
</dbReference>
<feature type="domain" description="GGDEF" evidence="2">
    <location>
        <begin position="224"/>
        <end position="358"/>
    </location>
</feature>
<dbReference type="CDD" id="cd01949">
    <property type="entry name" value="GGDEF"/>
    <property type="match status" value="1"/>
</dbReference>
<feature type="transmembrane region" description="Helical" evidence="1">
    <location>
        <begin position="25"/>
        <end position="43"/>
    </location>
</feature>
<feature type="transmembrane region" description="Helical" evidence="1">
    <location>
        <begin position="161"/>
        <end position="180"/>
    </location>
</feature>
<organism evidence="3 4">
    <name type="scientific">Holtiella tumoricola</name>
    <dbReference type="NCBI Taxonomy" id="3018743"/>
    <lineage>
        <taxon>Bacteria</taxon>
        <taxon>Bacillati</taxon>
        <taxon>Bacillota</taxon>
        <taxon>Clostridia</taxon>
        <taxon>Lachnospirales</taxon>
        <taxon>Cellulosilyticaceae</taxon>
        <taxon>Holtiella</taxon>
    </lineage>
</organism>
<keyword evidence="1" id="KW-0812">Transmembrane</keyword>
<dbReference type="PANTHER" id="PTHR45138:SF9">
    <property type="entry name" value="DIGUANYLATE CYCLASE DGCM-RELATED"/>
    <property type="match status" value="1"/>
</dbReference>
<proteinExistence type="predicted"/>
<name>A0AA42DM50_9FIRM</name>
<dbReference type="InterPro" id="IPR050469">
    <property type="entry name" value="Diguanylate_Cyclase"/>
</dbReference>
<feature type="transmembrane region" description="Helical" evidence="1">
    <location>
        <begin position="108"/>
        <end position="125"/>
    </location>
</feature>
<gene>
    <name evidence="3" type="ORF">PBV87_07650</name>
</gene>
<feature type="transmembrane region" description="Helical" evidence="1">
    <location>
        <begin position="82"/>
        <end position="102"/>
    </location>
</feature>
<dbReference type="PROSITE" id="PS50887">
    <property type="entry name" value="GGDEF"/>
    <property type="match status" value="1"/>
</dbReference>
<dbReference type="InterPro" id="IPR043128">
    <property type="entry name" value="Rev_trsase/Diguanyl_cyclase"/>
</dbReference>
<dbReference type="Proteomes" id="UP001169242">
    <property type="component" value="Unassembled WGS sequence"/>
</dbReference>
<feature type="transmembrane region" description="Helical" evidence="1">
    <location>
        <begin position="132"/>
        <end position="149"/>
    </location>
</feature>
<evidence type="ECO:0000313" key="4">
    <source>
        <dbReference type="Proteomes" id="UP001169242"/>
    </source>
</evidence>
<dbReference type="SMART" id="SM00267">
    <property type="entry name" value="GGDEF"/>
    <property type="match status" value="1"/>
</dbReference>
<dbReference type="PANTHER" id="PTHR45138">
    <property type="entry name" value="REGULATORY COMPONENTS OF SENSORY TRANSDUCTION SYSTEM"/>
    <property type="match status" value="1"/>
</dbReference>
<keyword evidence="1" id="KW-0472">Membrane</keyword>